<evidence type="ECO:0000256" key="2">
    <source>
        <dbReference type="ARBA" id="ARBA00008495"/>
    </source>
</evidence>
<comment type="similarity">
    <text evidence="2">Belongs to the WD repeat PLAP family.</text>
</comment>
<protein>
    <recommendedName>
        <fullName evidence="11">Polyubiquitin binding protein</fullName>
    </recommendedName>
</protein>
<dbReference type="Gene3D" id="2.130.10.10">
    <property type="entry name" value="YVTN repeat-like/Quinoprotein amine dehydrogenase"/>
    <property type="match status" value="1"/>
</dbReference>
<dbReference type="InterPro" id="IPR038122">
    <property type="entry name" value="PFU_sf"/>
</dbReference>
<dbReference type="Gene3D" id="1.25.10.10">
    <property type="entry name" value="Leucine-rich Repeat Variant"/>
    <property type="match status" value="1"/>
</dbReference>
<proteinExistence type="inferred from homology"/>
<dbReference type="SUPFAM" id="SSF50978">
    <property type="entry name" value="WD40 repeat-like"/>
    <property type="match status" value="1"/>
</dbReference>
<accession>A0A8C9LGL3</accession>
<evidence type="ECO:0000259" key="8">
    <source>
        <dbReference type="PROSITE" id="PS51396"/>
    </source>
</evidence>
<dbReference type="GO" id="GO:0010992">
    <property type="term" value="P:ubiquitin recycling"/>
    <property type="evidence" value="ECO:0007669"/>
    <property type="project" value="TreeGrafter"/>
</dbReference>
<dbReference type="InterPro" id="IPR015155">
    <property type="entry name" value="PFU"/>
</dbReference>
<dbReference type="InterPro" id="IPR036322">
    <property type="entry name" value="WD40_repeat_dom_sf"/>
</dbReference>
<evidence type="ECO:0000313" key="9">
    <source>
        <dbReference type="Ensembl" id="ENSPTEP00000000449.1"/>
    </source>
</evidence>
<organism evidence="9 10">
    <name type="scientific">Piliocolobus tephrosceles</name>
    <name type="common">Ugandan red Colobus</name>
    <dbReference type="NCBI Taxonomy" id="591936"/>
    <lineage>
        <taxon>Eukaryota</taxon>
        <taxon>Metazoa</taxon>
        <taxon>Chordata</taxon>
        <taxon>Craniata</taxon>
        <taxon>Vertebrata</taxon>
        <taxon>Euteleostomi</taxon>
        <taxon>Mammalia</taxon>
        <taxon>Eutheria</taxon>
        <taxon>Euarchontoglires</taxon>
        <taxon>Primates</taxon>
        <taxon>Haplorrhini</taxon>
        <taxon>Catarrhini</taxon>
        <taxon>Cercopithecidae</taxon>
        <taxon>Colobinae</taxon>
        <taxon>Piliocolobus</taxon>
    </lineage>
</organism>
<dbReference type="Pfam" id="PF08324">
    <property type="entry name" value="PUL"/>
    <property type="match status" value="1"/>
</dbReference>
<dbReference type="GO" id="GO:0005634">
    <property type="term" value="C:nucleus"/>
    <property type="evidence" value="ECO:0007669"/>
    <property type="project" value="TreeGrafter"/>
</dbReference>
<dbReference type="PANTHER" id="PTHR19849">
    <property type="entry name" value="PHOSPHOLIPASE A-2-ACTIVATING PROTEIN"/>
    <property type="match status" value="1"/>
</dbReference>
<reference evidence="9" key="1">
    <citation type="submission" date="2025-08" db="UniProtKB">
        <authorList>
            <consortium name="Ensembl"/>
        </authorList>
    </citation>
    <scope>IDENTIFICATION</scope>
</reference>
<dbReference type="Pfam" id="PF09070">
    <property type="entry name" value="PFU"/>
    <property type="match status" value="1"/>
</dbReference>
<dbReference type="GO" id="GO:0043130">
    <property type="term" value="F:ubiquitin binding"/>
    <property type="evidence" value="ECO:0007669"/>
    <property type="project" value="TreeGrafter"/>
</dbReference>
<dbReference type="InterPro" id="IPR015943">
    <property type="entry name" value="WD40/YVTN_repeat-like_dom_sf"/>
</dbReference>
<dbReference type="GO" id="GO:0005737">
    <property type="term" value="C:cytoplasm"/>
    <property type="evidence" value="ECO:0007669"/>
    <property type="project" value="UniProtKB-SubCell"/>
</dbReference>
<evidence type="ECO:0000313" key="10">
    <source>
        <dbReference type="Proteomes" id="UP000694416"/>
    </source>
</evidence>
<evidence type="ECO:0000256" key="1">
    <source>
        <dbReference type="ARBA" id="ARBA00004496"/>
    </source>
</evidence>
<keyword evidence="3" id="KW-0963">Cytoplasm</keyword>
<feature type="domain" description="PFU" evidence="7">
    <location>
        <begin position="268"/>
        <end position="367"/>
    </location>
</feature>
<dbReference type="PROSITE" id="PS50082">
    <property type="entry name" value="WD_REPEATS_2"/>
    <property type="match status" value="1"/>
</dbReference>
<evidence type="ECO:0008006" key="11">
    <source>
        <dbReference type="Google" id="ProtNLM"/>
    </source>
</evidence>
<keyword evidence="4 6" id="KW-0853">WD repeat</keyword>
<keyword evidence="5" id="KW-0677">Repeat</keyword>
<dbReference type="PROSITE" id="PS51394">
    <property type="entry name" value="PFU"/>
    <property type="match status" value="1"/>
</dbReference>
<evidence type="ECO:0000256" key="5">
    <source>
        <dbReference type="ARBA" id="ARBA00022737"/>
    </source>
</evidence>
<evidence type="ECO:0000256" key="6">
    <source>
        <dbReference type="PROSITE-ProRule" id="PRU00221"/>
    </source>
</evidence>
<evidence type="ECO:0000259" key="7">
    <source>
        <dbReference type="PROSITE" id="PS51394"/>
    </source>
</evidence>
<dbReference type="PANTHER" id="PTHR19849:SF0">
    <property type="entry name" value="PHOSPHOLIPASE A-2-ACTIVATING PROTEIN"/>
    <property type="match status" value="1"/>
</dbReference>
<dbReference type="Proteomes" id="UP000694416">
    <property type="component" value="Unplaced"/>
</dbReference>
<feature type="repeat" description="WD" evidence="6">
    <location>
        <begin position="103"/>
        <end position="137"/>
    </location>
</feature>
<sequence>MIKVKDNAVPYRYKYTYSIVKVLKNHKYGTYVNILNESILTLSQDNILHIWNKEGDKIHEVPNIHKESVRNIIIFNNNKNVLTFSNDEHIHIYDYNFNLLKKYKGHQGFIFYVSINEKEKLMYSCSDDKTIKIWTIKDIFEFMSHTGSDKNQYINKLPSHDLLKNTENGDSSCLQTICLYDSIWNVKLLSNYDIICACNDKYIRIYTNKEELKLCKEAVEQLEQICKKETVNAEQEQEQELYDITYIKDTIGKEGEIKIFKNNNKHEAYKYENDKWVLIGEVIEDQQSGKKFYIGDSIFKQGYYDELISIDIGNNKIKTLPLNKDDNVYIISEQFCKRENISISYIKEIVNFVNTNYSNMLSQSSYNNNNASIIQHDAINIQKKKFHTVLNVFTMNKAALDKIFEKIKEFNAKMFDSASVSASANTHDEKQYVLTTAELNTLSNLVDIYKTNINNNYKFHTADINLIIKLFTWPVIYIFPTIDIYRLFILNTNCDFLINNKYSFNAFTLVYNSLSYYITTQSSNNNSCASTNNTNDPL</sequence>
<name>A0A8C9LGL3_9PRIM</name>
<dbReference type="InterPro" id="IPR001680">
    <property type="entry name" value="WD40_rpt"/>
</dbReference>
<dbReference type="Pfam" id="PF00400">
    <property type="entry name" value="WD40"/>
    <property type="match status" value="1"/>
</dbReference>
<comment type="subcellular location">
    <subcellularLocation>
        <location evidence="1">Cytoplasm</location>
    </subcellularLocation>
</comment>
<dbReference type="InterPro" id="IPR011989">
    <property type="entry name" value="ARM-like"/>
</dbReference>
<dbReference type="GO" id="GO:0043161">
    <property type="term" value="P:proteasome-mediated ubiquitin-dependent protein catabolic process"/>
    <property type="evidence" value="ECO:0007669"/>
    <property type="project" value="TreeGrafter"/>
</dbReference>
<dbReference type="InterPro" id="IPR013535">
    <property type="entry name" value="PUL_dom"/>
</dbReference>
<dbReference type="PROSITE" id="PS51396">
    <property type="entry name" value="PUL"/>
    <property type="match status" value="1"/>
</dbReference>
<evidence type="ECO:0000256" key="3">
    <source>
        <dbReference type="ARBA" id="ARBA00022490"/>
    </source>
</evidence>
<reference evidence="9" key="2">
    <citation type="submission" date="2025-09" db="UniProtKB">
        <authorList>
            <consortium name="Ensembl"/>
        </authorList>
    </citation>
    <scope>IDENTIFICATION</scope>
</reference>
<dbReference type="SMART" id="SM00320">
    <property type="entry name" value="WD40"/>
    <property type="match status" value="4"/>
</dbReference>
<dbReference type="Gene3D" id="3.10.20.870">
    <property type="entry name" value="PFU (PLAA family ubiquitin binding), C-terminal domain"/>
    <property type="match status" value="1"/>
</dbReference>
<feature type="domain" description="PUL" evidence="8">
    <location>
        <begin position="385"/>
        <end position="538"/>
    </location>
</feature>
<dbReference type="AlphaFoldDB" id="A0A8C9LGL3"/>
<dbReference type="PROSITE" id="PS50294">
    <property type="entry name" value="WD_REPEATS_REGION"/>
    <property type="match status" value="1"/>
</dbReference>
<keyword evidence="10" id="KW-1185">Reference proteome</keyword>
<evidence type="ECO:0000256" key="4">
    <source>
        <dbReference type="ARBA" id="ARBA00022574"/>
    </source>
</evidence>
<dbReference type="Ensembl" id="ENSPTET00000000679.1">
    <property type="protein sequence ID" value="ENSPTEP00000000449.1"/>
    <property type="gene ID" value="ENSPTEG00000000544.1"/>
</dbReference>